<sequence>MKLFFLSRANLQKWHTYSRLLQSKTQESCGSFIPTLNWQRGIHFLKAHDGVEINRKPFHSNSNPQTLLDIAVEDIKTLPLEKLLNLLENALVARRTVPHGMYHEIFNHLINIKGDILNILKCLCAVILSYTTENVEFDASKCCKFLEQFRETTVPQHQLELLNINYALQFGGYSSLYSKELERYFDYLKLQGPIIRLQCPHELEPPEISQVQKTLDKLKVGHFSGITGNVRAVDVREFYGISDGEVNIYQLGNGMDWKAVSLNPTLLNPIEAEKEQYLSKFLSEFYFETQFIKRR</sequence>
<comment type="caution">
    <text evidence="1">The sequence shown here is derived from an EMBL/GenBank/DDBJ whole genome shotgun (WGS) entry which is preliminary data.</text>
</comment>
<organism evidence="1 2">
    <name type="scientific">Babesia duncani</name>
    <dbReference type="NCBI Taxonomy" id="323732"/>
    <lineage>
        <taxon>Eukaryota</taxon>
        <taxon>Sar</taxon>
        <taxon>Alveolata</taxon>
        <taxon>Apicomplexa</taxon>
        <taxon>Aconoidasida</taxon>
        <taxon>Piroplasmida</taxon>
        <taxon>Babesiidae</taxon>
        <taxon>Babesia</taxon>
    </lineage>
</organism>
<protein>
    <submittedName>
        <fullName evidence="1">Uncharacterized protein</fullName>
    </submittedName>
</protein>
<dbReference type="Proteomes" id="UP001214638">
    <property type="component" value="Unassembled WGS sequence"/>
</dbReference>
<reference evidence="1" key="1">
    <citation type="journal article" date="2023" name="Nat. Microbiol.">
        <title>Babesia duncani multi-omics identifies virulence factors and drug targets.</title>
        <authorList>
            <person name="Singh P."/>
            <person name="Lonardi S."/>
            <person name="Liang Q."/>
            <person name="Vydyam P."/>
            <person name="Khabirova E."/>
            <person name="Fang T."/>
            <person name="Gihaz S."/>
            <person name="Thekkiniath J."/>
            <person name="Munshi M."/>
            <person name="Abel S."/>
            <person name="Ciampossin L."/>
            <person name="Batugedara G."/>
            <person name="Gupta M."/>
            <person name="Lu X.M."/>
            <person name="Lenz T."/>
            <person name="Chakravarty S."/>
            <person name="Cornillot E."/>
            <person name="Hu Y."/>
            <person name="Ma W."/>
            <person name="Gonzalez L.M."/>
            <person name="Sanchez S."/>
            <person name="Estrada K."/>
            <person name="Sanchez-Flores A."/>
            <person name="Montero E."/>
            <person name="Harb O.S."/>
            <person name="Le Roch K.G."/>
            <person name="Mamoun C.B."/>
        </authorList>
    </citation>
    <scope>NUCLEOTIDE SEQUENCE</scope>
    <source>
        <strain evidence="1">WA1</strain>
    </source>
</reference>
<gene>
    <name evidence="1" type="ORF">BdWA1_000405</name>
</gene>
<dbReference type="KEGG" id="bdw:94334703"/>
<proteinExistence type="predicted"/>
<evidence type="ECO:0000313" key="1">
    <source>
        <dbReference type="EMBL" id="KAK2197405.1"/>
    </source>
</evidence>
<name>A0AAD9PM40_9APIC</name>
<dbReference type="AlphaFoldDB" id="A0AAD9PM40"/>
<dbReference type="GeneID" id="94334703"/>
<keyword evidence="2" id="KW-1185">Reference proteome</keyword>
<dbReference type="EMBL" id="JALLKP010000001">
    <property type="protein sequence ID" value="KAK2197405.1"/>
    <property type="molecule type" value="Genomic_DNA"/>
</dbReference>
<evidence type="ECO:0000313" key="2">
    <source>
        <dbReference type="Proteomes" id="UP001214638"/>
    </source>
</evidence>
<dbReference type="RefSeq" id="XP_067804247.1">
    <property type="nucleotide sequence ID" value="XM_067945456.1"/>
</dbReference>
<accession>A0AAD9PM40</accession>